<name>A0ABR1WBI0_9PEZI</name>
<evidence type="ECO:0000256" key="1">
    <source>
        <dbReference type="SAM" id="MobiDB-lite"/>
    </source>
</evidence>
<feature type="region of interest" description="Disordered" evidence="1">
    <location>
        <begin position="289"/>
        <end position="345"/>
    </location>
</feature>
<proteinExistence type="predicted"/>
<reference evidence="2 3" key="1">
    <citation type="submission" date="2023-01" db="EMBL/GenBank/DDBJ databases">
        <title>Analysis of 21 Apiospora genomes using comparative genomics revels a genus with tremendous synthesis potential of carbohydrate active enzymes and secondary metabolites.</title>
        <authorList>
            <person name="Sorensen T."/>
        </authorList>
    </citation>
    <scope>NUCLEOTIDE SEQUENCE [LARGE SCALE GENOMIC DNA]</scope>
    <source>
        <strain evidence="2 3">CBS 114990</strain>
    </source>
</reference>
<dbReference type="RefSeq" id="XP_066668273.1">
    <property type="nucleotide sequence ID" value="XM_066812931.1"/>
</dbReference>
<keyword evidence="3" id="KW-1185">Reference proteome</keyword>
<organism evidence="2 3">
    <name type="scientific">Apiospora hydei</name>
    <dbReference type="NCBI Taxonomy" id="1337664"/>
    <lineage>
        <taxon>Eukaryota</taxon>
        <taxon>Fungi</taxon>
        <taxon>Dikarya</taxon>
        <taxon>Ascomycota</taxon>
        <taxon>Pezizomycotina</taxon>
        <taxon>Sordariomycetes</taxon>
        <taxon>Xylariomycetidae</taxon>
        <taxon>Amphisphaeriales</taxon>
        <taxon>Apiosporaceae</taxon>
        <taxon>Apiospora</taxon>
    </lineage>
</organism>
<comment type="caution">
    <text evidence="2">The sequence shown here is derived from an EMBL/GenBank/DDBJ whole genome shotgun (WGS) entry which is preliminary data.</text>
</comment>
<protein>
    <submittedName>
        <fullName evidence="2">Uncharacterized protein</fullName>
    </submittedName>
</protein>
<feature type="compositionally biased region" description="Basic and acidic residues" evidence="1">
    <location>
        <begin position="295"/>
        <end position="307"/>
    </location>
</feature>
<accession>A0ABR1WBI0</accession>
<dbReference type="GeneID" id="92045991"/>
<gene>
    <name evidence="2" type="ORF">PG997_008616</name>
</gene>
<evidence type="ECO:0000313" key="3">
    <source>
        <dbReference type="Proteomes" id="UP001433268"/>
    </source>
</evidence>
<dbReference type="EMBL" id="JAQQWN010000006">
    <property type="protein sequence ID" value="KAK8080798.1"/>
    <property type="molecule type" value="Genomic_DNA"/>
</dbReference>
<dbReference type="Proteomes" id="UP001433268">
    <property type="component" value="Unassembled WGS sequence"/>
</dbReference>
<sequence>MEEALIVSENMPDYSCISCGEHPVVGQNKTFEACRIAAQDRRQQQALNRERVDKEWAQKYGKDRPEGGEREPARCVLCRATPAMDGEPRCYNCTMIGHARAAKDLRRNEHRRAKTQAELARRRRQELIEQGRCHRCESEWPEDGQQECAKCGEAGEARKKAAAERKRELRAVRYASIKSQGLCAQLGPEAWERKLRAQQQRRDEIKRMWLCVQCEKALAESGKTRCAKCLERVRKGAVDPEAWQRMLRVQKQRREEIKRKGLCTLCRSRPPRAEMTYYEPCALEKSRKKRGIKPSAREDDEVRHADEPMQDVQDIDGGDLYALGEEAQESHPVPAVEEQENSRQGLLDTVSQGVDRMAIDFLLC</sequence>
<evidence type="ECO:0000313" key="2">
    <source>
        <dbReference type="EMBL" id="KAK8080798.1"/>
    </source>
</evidence>